<keyword evidence="6" id="KW-0227">DNA damage</keyword>
<keyword evidence="7 12" id="KW-0378">Hydrolase</keyword>
<dbReference type="PANTHER" id="PTHR47707">
    <property type="entry name" value="8-OXO-DGTP DIPHOSPHATASE"/>
    <property type="match status" value="1"/>
</dbReference>
<keyword evidence="9" id="KW-0234">DNA repair</keyword>
<keyword evidence="3" id="KW-0515">Mutator protein</keyword>
<evidence type="ECO:0000256" key="4">
    <source>
        <dbReference type="ARBA" id="ARBA00022705"/>
    </source>
</evidence>
<dbReference type="Proteomes" id="UP001524435">
    <property type="component" value="Unassembled WGS sequence"/>
</dbReference>
<dbReference type="PROSITE" id="PS00893">
    <property type="entry name" value="NUDIX_BOX"/>
    <property type="match status" value="1"/>
</dbReference>
<evidence type="ECO:0000256" key="1">
    <source>
        <dbReference type="ARBA" id="ARBA00001946"/>
    </source>
</evidence>
<keyword evidence="15" id="KW-1185">Reference proteome</keyword>
<evidence type="ECO:0000256" key="3">
    <source>
        <dbReference type="ARBA" id="ARBA00022457"/>
    </source>
</evidence>
<evidence type="ECO:0000313" key="14">
    <source>
        <dbReference type="EMBL" id="MCQ5121848.1"/>
    </source>
</evidence>
<evidence type="ECO:0000256" key="6">
    <source>
        <dbReference type="ARBA" id="ARBA00022763"/>
    </source>
</evidence>
<dbReference type="InterPro" id="IPR000086">
    <property type="entry name" value="NUDIX_hydrolase_dom"/>
</dbReference>
<evidence type="ECO:0000259" key="13">
    <source>
        <dbReference type="PROSITE" id="PS51462"/>
    </source>
</evidence>
<evidence type="ECO:0000256" key="7">
    <source>
        <dbReference type="ARBA" id="ARBA00022801"/>
    </source>
</evidence>
<proteinExistence type="inferred from homology"/>
<evidence type="ECO:0000256" key="12">
    <source>
        <dbReference type="RuleBase" id="RU003476"/>
    </source>
</evidence>
<evidence type="ECO:0000256" key="9">
    <source>
        <dbReference type="ARBA" id="ARBA00023204"/>
    </source>
</evidence>
<accession>A0ABT1SKU7</accession>
<keyword evidence="4" id="KW-0235">DNA replication</keyword>
<dbReference type="Pfam" id="PF00293">
    <property type="entry name" value="NUDIX"/>
    <property type="match status" value="1"/>
</dbReference>
<dbReference type="InterPro" id="IPR020476">
    <property type="entry name" value="Nudix_hydrolase"/>
</dbReference>
<evidence type="ECO:0000256" key="10">
    <source>
        <dbReference type="ARBA" id="ARBA00035861"/>
    </source>
</evidence>
<keyword evidence="5" id="KW-0479">Metal-binding</keyword>
<dbReference type="PROSITE" id="PS51462">
    <property type="entry name" value="NUDIX"/>
    <property type="match status" value="1"/>
</dbReference>
<dbReference type="InterPro" id="IPR015797">
    <property type="entry name" value="NUDIX_hydrolase-like_dom_sf"/>
</dbReference>
<sequence length="134" mass="15235">MKELIVVCGIIKIQDTYLIARRSGAIDAGYWEFPGGKVEAGETLEQAIARELYEELHVQVKAEKKLCQIVDQRPDVVLQVHAFLCTLLNGTPRMHVHDALRYVKAEELSNYRFQPADQPILDALQNKKEETAFP</sequence>
<name>A0ABT1SKU7_9FIRM</name>
<dbReference type="SUPFAM" id="SSF55811">
    <property type="entry name" value="Nudix"/>
    <property type="match status" value="1"/>
</dbReference>
<organism evidence="14 15">
    <name type="scientific">Massilicoli timonensis</name>
    <dbReference type="NCBI Taxonomy" id="2015901"/>
    <lineage>
        <taxon>Bacteria</taxon>
        <taxon>Bacillati</taxon>
        <taxon>Bacillota</taxon>
        <taxon>Erysipelotrichia</taxon>
        <taxon>Erysipelotrichales</taxon>
        <taxon>Erysipelotrichaceae</taxon>
        <taxon>Massilicoli</taxon>
    </lineage>
</organism>
<dbReference type="PRINTS" id="PR00502">
    <property type="entry name" value="NUDIXFAMILY"/>
</dbReference>
<dbReference type="InterPro" id="IPR020084">
    <property type="entry name" value="NUDIX_hydrolase_CS"/>
</dbReference>
<comment type="catalytic activity">
    <reaction evidence="10">
        <text>8-oxo-dGTP + H2O = 8-oxo-dGMP + diphosphate + H(+)</text>
        <dbReference type="Rhea" id="RHEA:31575"/>
        <dbReference type="ChEBI" id="CHEBI:15377"/>
        <dbReference type="ChEBI" id="CHEBI:15378"/>
        <dbReference type="ChEBI" id="CHEBI:33019"/>
        <dbReference type="ChEBI" id="CHEBI:63224"/>
        <dbReference type="ChEBI" id="CHEBI:77896"/>
        <dbReference type="EC" id="3.6.1.55"/>
    </reaction>
</comment>
<evidence type="ECO:0000256" key="5">
    <source>
        <dbReference type="ARBA" id="ARBA00022723"/>
    </source>
</evidence>
<dbReference type="EMBL" id="JANGCH010000007">
    <property type="protein sequence ID" value="MCQ5121848.1"/>
    <property type="molecule type" value="Genomic_DNA"/>
</dbReference>
<dbReference type="InterPro" id="IPR047127">
    <property type="entry name" value="MutT-like"/>
</dbReference>
<dbReference type="CDD" id="cd03425">
    <property type="entry name" value="NUDIX_MutT_NudA_like"/>
    <property type="match status" value="1"/>
</dbReference>
<dbReference type="EC" id="3.6.1.55" evidence="11"/>
<comment type="caution">
    <text evidence="14">The sequence shown here is derived from an EMBL/GenBank/DDBJ whole genome shotgun (WGS) entry which is preliminary data.</text>
</comment>
<dbReference type="Gene3D" id="3.90.79.10">
    <property type="entry name" value="Nucleoside Triphosphate Pyrophosphohydrolase"/>
    <property type="match status" value="1"/>
</dbReference>
<comment type="similarity">
    <text evidence="2 12">Belongs to the Nudix hydrolase family.</text>
</comment>
<evidence type="ECO:0000256" key="2">
    <source>
        <dbReference type="ARBA" id="ARBA00005582"/>
    </source>
</evidence>
<dbReference type="PANTHER" id="PTHR47707:SF1">
    <property type="entry name" value="NUDIX HYDROLASE FAMILY PROTEIN"/>
    <property type="match status" value="1"/>
</dbReference>
<reference evidence="14 15" key="1">
    <citation type="submission" date="2022-06" db="EMBL/GenBank/DDBJ databases">
        <title>Isolation of gut microbiota from human fecal samples.</title>
        <authorList>
            <person name="Pamer E.G."/>
            <person name="Barat B."/>
            <person name="Waligurski E."/>
            <person name="Medina S."/>
            <person name="Paddock L."/>
            <person name="Mostad J."/>
        </authorList>
    </citation>
    <scope>NUCLEOTIDE SEQUENCE [LARGE SCALE GENOMIC DNA]</scope>
    <source>
        <strain evidence="14 15">DFI.6.1</strain>
    </source>
</reference>
<dbReference type="RefSeq" id="WP_102266337.1">
    <property type="nucleotide sequence ID" value="NZ_CALVCM010000013.1"/>
</dbReference>
<gene>
    <name evidence="14" type="ORF">NE663_06180</name>
</gene>
<keyword evidence="8" id="KW-0460">Magnesium</keyword>
<evidence type="ECO:0000256" key="11">
    <source>
        <dbReference type="ARBA" id="ARBA00038905"/>
    </source>
</evidence>
<evidence type="ECO:0000256" key="8">
    <source>
        <dbReference type="ARBA" id="ARBA00022842"/>
    </source>
</evidence>
<protein>
    <recommendedName>
        <fullName evidence="11">8-oxo-dGTP diphosphatase</fullName>
        <ecNumber evidence="11">3.6.1.55</ecNumber>
    </recommendedName>
</protein>
<feature type="domain" description="Nudix hydrolase" evidence="13">
    <location>
        <begin position="1"/>
        <end position="128"/>
    </location>
</feature>
<evidence type="ECO:0000313" key="15">
    <source>
        <dbReference type="Proteomes" id="UP001524435"/>
    </source>
</evidence>
<comment type="cofactor">
    <cofactor evidence="1">
        <name>Mg(2+)</name>
        <dbReference type="ChEBI" id="CHEBI:18420"/>
    </cofactor>
</comment>